<feature type="region of interest" description="Disordered" evidence="1">
    <location>
        <begin position="1"/>
        <end position="29"/>
    </location>
</feature>
<dbReference type="EMBL" id="QPFP01000016">
    <property type="protein sequence ID" value="TEB32067.1"/>
    <property type="molecule type" value="Genomic_DNA"/>
</dbReference>
<sequence length="175" mass="20094">MEALSGSPSPLPCHLPDDEPPRSPETTSTDFADAPCCCGADAIAQYHETHHREIEAIYLRLLEEHTRAVRDNLLIKQERDWLTNEVNHFVDDQLDNRVKFTGASHQIRLELIKMGKLLGLQPGTTSTDRQDVAGDGSFYDVHRRLCRIMDDWDRWDDVMRAKFNERECETANPYA</sequence>
<dbReference type="Proteomes" id="UP000298030">
    <property type="component" value="Unassembled WGS sequence"/>
</dbReference>
<proteinExistence type="predicted"/>
<evidence type="ECO:0000313" key="3">
    <source>
        <dbReference type="Proteomes" id="UP000298030"/>
    </source>
</evidence>
<evidence type="ECO:0000313" key="2">
    <source>
        <dbReference type="EMBL" id="TEB32067.1"/>
    </source>
</evidence>
<evidence type="ECO:0000256" key="1">
    <source>
        <dbReference type="SAM" id="MobiDB-lite"/>
    </source>
</evidence>
<comment type="caution">
    <text evidence="2">The sequence shown here is derived from an EMBL/GenBank/DDBJ whole genome shotgun (WGS) entry which is preliminary data.</text>
</comment>
<gene>
    <name evidence="2" type="ORF">FA13DRAFT_1790917</name>
</gene>
<accession>A0A4Y7TD20</accession>
<reference evidence="2 3" key="1">
    <citation type="journal article" date="2019" name="Nat. Ecol. Evol.">
        <title>Megaphylogeny resolves global patterns of mushroom evolution.</title>
        <authorList>
            <person name="Varga T."/>
            <person name="Krizsan K."/>
            <person name="Foldi C."/>
            <person name="Dima B."/>
            <person name="Sanchez-Garcia M."/>
            <person name="Sanchez-Ramirez S."/>
            <person name="Szollosi G.J."/>
            <person name="Szarkandi J.G."/>
            <person name="Papp V."/>
            <person name="Albert L."/>
            <person name="Andreopoulos W."/>
            <person name="Angelini C."/>
            <person name="Antonin V."/>
            <person name="Barry K.W."/>
            <person name="Bougher N.L."/>
            <person name="Buchanan P."/>
            <person name="Buyck B."/>
            <person name="Bense V."/>
            <person name="Catcheside P."/>
            <person name="Chovatia M."/>
            <person name="Cooper J."/>
            <person name="Damon W."/>
            <person name="Desjardin D."/>
            <person name="Finy P."/>
            <person name="Geml J."/>
            <person name="Haridas S."/>
            <person name="Hughes K."/>
            <person name="Justo A."/>
            <person name="Karasinski D."/>
            <person name="Kautmanova I."/>
            <person name="Kiss B."/>
            <person name="Kocsube S."/>
            <person name="Kotiranta H."/>
            <person name="LaButti K.M."/>
            <person name="Lechner B.E."/>
            <person name="Liimatainen K."/>
            <person name="Lipzen A."/>
            <person name="Lukacs Z."/>
            <person name="Mihaltcheva S."/>
            <person name="Morgado L.N."/>
            <person name="Niskanen T."/>
            <person name="Noordeloos M.E."/>
            <person name="Ohm R.A."/>
            <person name="Ortiz-Santana B."/>
            <person name="Ovrebo C."/>
            <person name="Racz N."/>
            <person name="Riley R."/>
            <person name="Savchenko A."/>
            <person name="Shiryaev A."/>
            <person name="Soop K."/>
            <person name="Spirin V."/>
            <person name="Szebenyi C."/>
            <person name="Tomsovsky M."/>
            <person name="Tulloss R.E."/>
            <person name="Uehling J."/>
            <person name="Grigoriev I.V."/>
            <person name="Vagvolgyi C."/>
            <person name="Papp T."/>
            <person name="Martin F.M."/>
            <person name="Miettinen O."/>
            <person name="Hibbett D.S."/>
            <person name="Nagy L.G."/>
        </authorList>
    </citation>
    <scope>NUCLEOTIDE SEQUENCE [LARGE SCALE GENOMIC DNA]</scope>
    <source>
        <strain evidence="2 3">FP101781</strain>
    </source>
</reference>
<dbReference type="AlphaFoldDB" id="A0A4Y7TD20"/>
<keyword evidence="3" id="KW-1185">Reference proteome</keyword>
<protein>
    <submittedName>
        <fullName evidence="2">Uncharacterized protein</fullName>
    </submittedName>
</protein>
<name>A0A4Y7TD20_COPMI</name>
<organism evidence="2 3">
    <name type="scientific">Coprinellus micaceus</name>
    <name type="common">Glistening ink-cap mushroom</name>
    <name type="synonym">Coprinus micaceus</name>
    <dbReference type="NCBI Taxonomy" id="71717"/>
    <lineage>
        <taxon>Eukaryota</taxon>
        <taxon>Fungi</taxon>
        <taxon>Dikarya</taxon>
        <taxon>Basidiomycota</taxon>
        <taxon>Agaricomycotina</taxon>
        <taxon>Agaricomycetes</taxon>
        <taxon>Agaricomycetidae</taxon>
        <taxon>Agaricales</taxon>
        <taxon>Agaricineae</taxon>
        <taxon>Psathyrellaceae</taxon>
        <taxon>Coprinellus</taxon>
    </lineage>
</organism>